<evidence type="ECO:0000256" key="5">
    <source>
        <dbReference type="SAM" id="Phobius"/>
    </source>
</evidence>
<protein>
    <recommendedName>
        <fullName evidence="8">Malic acid transport protein</fullName>
    </recommendedName>
</protein>
<feature type="transmembrane region" description="Helical" evidence="5">
    <location>
        <begin position="140"/>
        <end position="157"/>
    </location>
</feature>
<feature type="transmembrane region" description="Helical" evidence="5">
    <location>
        <begin position="323"/>
        <end position="345"/>
    </location>
</feature>
<feature type="transmembrane region" description="Helical" evidence="5">
    <location>
        <begin position="68"/>
        <end position="88"/>
    </location>
</feature>
<name>A0A0A1TJ25_9HYPO</name>
<dbReference type="Gene3D" id="1.50.10.150">
    <property type="entry name" value="Voltage-dependent anion channel"/>
    <property type="match status" value="1"/>
</dbReference>
<organism evidence="6 7">
    <name type="scientific">[Torrubiella] hemipterigena</name>
    <dbReference type="NCBI Taxonomy" id="1531966"/>
    <lineage>
        <taxon>Eukaryota</taxon>
        <taxon>Fungi</taxon>
        <taxon>Dikarya</taxon>
        <taxon>Ascomycota</taxon>
        <taxon>Pezizomycotina</taxon>
        <taxon>Sordariomycetes</taxon>
        <taxon>Hypocreomycetidae</taxon>
        <taxon>Hypocreales</taxon>
        <taxon>Clavicipitaceae</taxon>
        <taxon>Clavicipitaceae incertae sedis</taxon>
        <taxon>'Torrubiella' clade</taxon>
    </lineage>
</organism>
<dbReference type="PANTHER" id="PTHR31162">
    <property type="entry name" value="MALIC ACID TRANSPORT PROTEIN-RELATED"/>
    <property type="match status" value="1"/>
</dbReference>
<evidence type="ECO:0000256" key="4">
    <source>
        <dbReference type="ARBA" id="ARBA00023136"/>
    </source>
</evidence>
<evidence type="ECO:0000256" key="2">
    <source>
        <dbReference type="ARBA" id="ARBA00022692"/>
    </source>
</evidence>
<dbReference type="PANTHER" id="PTHR31162:SF3">
    <property type="entry name" value="TRANSPORTER_MALIC ACID TRANSPORT PROTEIN, PUTATIVE-RELATED"/>
    <property type="match status" value="1"/>
</dbReference>
<feature type="transmembrane region" description="Helical" evidence="5">
    <location>
        <begin position="366"/>
        <end position="383"/>
    </location>
</feature>
<reference evidence="6 7" key="1">
    <citation type="journal article" date="2015" name="Genome Announc.">
        <title>Draft Genome Sequence and Gene Annotation of the Entomopathogenic Fungus Verticillium hemipterigenum.</title>
        <authorList>
            <person name="Horn F."/>
            <person name="Habel A."/>
            <person name="Scharf D.H."/>
            <person name="Dworschak J."/>
            <person name="Brakhage A.A."/>
            <person name="Guthke R."/>
            <person name="Hertweck C."/>
            <person name="Linde J."/>
        </authorList>
    </citation>
    <scope>NUCLEOTIDE SEQUENCE [LARGE SCALE GENOMIC DNA]</scope>
</reference>
<dbReference type="Proteomes" id="UP000039046">
    <property type="component" value="Unassembled WGS sequence"/>
</dbReference>
<comment type="subcellular location">
    <subcellularLocation>
        <location evidence="1">Membrane</location>
        <topology evidence="1">Multi-pass membrane protein</topology>
    </subcellularLocation>
</comment>
<feature type="transmembrane region" description="Helical" evidence="5">
    <location>
        <begin position="207"/>
        <end position="225"/>
    </location>
</feature>
<dbReference type="Pfam" id="PF03595">
    <property type="entry name" value="SLAC1"/>
    <property type="match status" value="1"/>
</dbReference>
<accession>A0A0A1TJ25</accession>
<keyword evidence="2 5" id="KW-0812">Transmembrane</keyword>
<proteinExistence type="predicted"/>
<dbReference type="OrthoDB" id="2901184at2759"/>
<dbReference type="CDD" id="cd09317">
    <property type="entry name" value="TDT_Mae1_like"/>
    <property type="match status" value="1"/>
</dbReference>
<keyword evidence="4 5" id="KW-0472">Membrane</keyword>
<sequence>MAGTTSFPDSEVSFGSSPVYYEPPFHLSMFERDFSIQSLSLSSLEGDSMSKEQRRATRPIGLRDRISCYEWTFFTMTMATGGIANIVFKIPFHSDWVKAIGIFFFLMNLVLFFINCIGISLRFYLNRGSFSASFTNPDEALYIPSLFVTIALILINICEYGVPSTGIWLLRTLETCFWIYTGFSIVASAAVYLIIWSTCTFPIQSMTPIWVFPAYPLLLTAPLAANLIDAAALSNRNLALNTTAMVFGAAAAQGAGCLIAFMISAAFVYRLMTHKLPDDIQRPGVFISIGPFGFTASSIVQLGNQANRILPPNFLQAQHSADIIRIVSMLVGLWLWGLSMWFFLVSVGSLGKYFKRGNRLPFRMSWWSFVFPNTALVTATQAMAKAFDSDGLRMFGTTVTVLLVAIWIAVFIVMVHNMSCRKLLWPAPR</sequence>
<dbReference type="AlphaFoldDB" id="A0A0A1TJ25"/>
<evidence type="ECO:0000313" key="7">
    <source>
        <dbReference type="Proteomes" id="UP000039046"/>
    </source>
</evidence>
<feature type="transmembrane region" description="Helical" evidence="5">
    <location>
        <begin position="177"/>
        <end position="195"/>
    </location>
</feature>
<dbReference type="InterPro" id="IPR038665">
    <property type="entry name" value="Voltage-dep_anion_channel_sf"/>
</dbReference>
<evidence type="ECO:0008006" key="8">
    <source>
        <dbReference type="Google" id="ProtNLM"/>
    </source>
</evidence>
<dbReference type="EMBL" id="CDHN01000003">
    <property type="protein sequence ID" value="CEJ89712.1"/>
    <property type="molecule type" value="Genomic_DNA"/>
</dbReference>
<dbReference type="InterPro" id="IPR004695">
    <property type="entry name" value="SLAC1/Mae1/Ssu1/TehA"/>
</dbReference>
<dbReference type="STRING" id="1531966.A0A0A1TJ25"/>
<dbReference type="GO" id="GO:0015140">
    <property type="term" value="F:malate transmembrane transporter activity"/>
    <property type="evidence" value="ECO:0007669"/>
    <property type="project" value="InterPro"/>
</dbReference>
<evidence type="ECO:0000313" key="6">
    <source>
        <dbReference type="EMBL" id="CEJ89712.1"/>
    </source>
</evidence>
<evidence type="ECO:0000256" key="1">
    <source>
        <dbReference type="ARBA" id="ARBA00004141"/>
    </source>
</evidence>
<dbReference type="InterPro" id="IPR030185">
    <property type="entry name" value="Mae1"/>
</dbReference>
<keyword evidence="3 5" id="KW-1133">Transmembrane helix</keyword>
<evidence type="ECO:0000256" key="3">
    <source>
        <dbReference type="ARBA" id="ARBA00022989"/>
    </source>
</evidence>
<dbReference type="HOGENOM" id="CLU_030057_2_1_1"/>
<feature type="transmembrane region" description="Helical" evidence="5">
    <location>
        <begin position="395"/>
        <end position="415"/>
    </location>
</feature>
<feature type="transmembrane region" description="Helical" evidence="5">
    <location>
        <begin position="245"/>
        <end position="272"/>
    </location>
</feature>
<feature type="transmembrane region" description="Helical" evidence="5">
    <location>
        <begin position="284"/>
        <end position="303"/>
    </location>
</feature>
<feature type="transmembrane region" description="Helical" evidence="5">
    <location>
        <begin position="100"/>
        <end position="119"/>
    </location>
</feature>
<gene>
    <name evidence="6" type="ORF">VHEMI05537</name>
</gene>
<dbReference type="GO" id="GO:0016020">
    <property type="term" value="C:membrane"/>
    <property type="evidence" value="ECO:0007669"/>
    <property type="project" value="UniProtKB-SubCell"/>
</dbReference>
<keyword evidence="7" id="KW-1185">Reference proteome</keyword>